<keyword evidence="8" id="KW-1185">Reference proteome</keyword>
<evidence type="ECO:0000313" key="7">
    <source>
        <dbReference type="EMBL" id="KEQ58446.1"/>
    </source>
</evidence>
<feature type="region of interest" description="Disordered" evidence="5">
    <location>
        <begin position="71"/>
        <end position="93"/>
    </location>
</feature>
<evidence type="ECO:0000256" key="3">
    <source>
        <dbReference type="ARBA" id="ARBA00022989"/>
    </source>
</evidence>
<protein>
    <recommendedName>
        <fullName evidence="9">Mid2 domain-containing protein</fullName>
    </recommendedName>
</protein>
<reference evidence="7 8" key="1">
    <citation type="journal article" date="2014" name="BMC Genomics">
        <title>Genome sequencing of four Aureobasidium pullulans varieties: biotechnological potential, stress tolerance, and description of new species.</title>
        <authorList>
            <person name="Gostin Ar C."/>
            <person name="Ohm R.A."/>
            <person name="Kogej T."/>
            <person name="Sonjak S."/>
            <person name="Turk M."/>
            <person name="Zajc J."/>
            <person name="Zalar P."/>
            <person name="Grube M."/>
            <person name="Sun H."/>
            <person name="Han J."/>
            <person name="Sharma A."/>
            <person name="Chiniquy J."/>
            <person name="Ngan C.Y."/>
            <person name="Lipzen A."/>
            <person name="Barry K."/>
            <person name="Grigoriev I.V."/>
            <person name="Gunde-Cimerman N."/>
        </authorList>
    </citation>
    <scope>NUCLEOTIDE SEQUENCE [LARGE SCALE GENOMIC DNA]</scope>
    <source>
        <strain evidence="7 8">CBS 110374</strain>
    </source>
</reference>
<evidence type="ECO:0000256" key="5">
    <source>
        <dbReference type="SAM" id="MobiDB-lite"/>
    </source>
</evidence>
<dbReference type="EMBL" id="KL584855">
    <property type="protein sequence ID" value="KEQ58446.1"/>
    <property type="molecule type" value="Genomic_DNA"/>
</dbReference>
<dbReference type="AlphaFoldDB" id="A0A074W793"/>
<evidence type="ECO:0000256" key="4">
    <source>
        <dbReference type="ARBA" id="ARBA00023136"/>
    </source>
</evidence>
<gene>
    <name evidence="7" type="ORF">M437DRAFT_69968</name>
</gene>
<feature type="compositionally biased region" description="Polar residues" evidence="5">
    <location>
        <begin position="72"/>
        <end position="89"/>
    </location>
</feature>
<evidence type="ECO:0000256" key="6">
    <source>
        <dbReference type="SAM" id="Phobius"/>
    </source>
</evidence>
<comment type="subcellular location">
    <subcellularLocation>
        <location evidence="1">Membrane</location>
        <topology evidence="1">Single-pass membrane protein</topology>
    </subcellularLocation>
</comment>
<organism evidence="7 8">
    <name type="scientific">Aureobasidium melanogenum (strain CBS 110374)</name>
    <name type="common">Aureobasidium pullulans var. melanogenum</name>
    <dbReference type="NCBI Taxonomy" id="1043003"/>
    <lineage>
        <taxon>Eukaryota</taxon>
        <taxon>Fungi</taxon>
        <taxon>Dikarya</taxon>
        <taxon>Ascomycota</taxon>
        <taxon>Pezizomycotina</taxon>
        <taxon>Dothideomycetes</taxon>
        <taxon>Dothideomycetidae</taxon>
        <taxon>Dothideales</taxon>
        <taxon>Saccotheciaceae</taxon>
        <taxon>Aureobasidium</taxon>
    </lineage>
</organism>
<dbReference type="InterPro" id="IPR051694">
    <property type="entry name" value="Immunoregulatory_rcpt-like"/>
</dbReference>
<evidence type="ECO:0008006" key="9">
    <source>
        <dbReference type="Google" id="ProtNLM"/>
    </source>
</evidence>
<dbReference type="PANTHER" id="PTHR15549:SF30">
    <property type="entry name" value="MID2 DOMAIN-CONTAINING PROTEIN"/>
    <property type="match status" value="1"/>
</dbReference>
<dbReference type="HOGENOM" id="CLU_1731061_0_0_1"/>
<evidence type="ECO:0000256" key="2">
    <source>
        <dbReference type="ARBA" id="ARBA00022692"/>
    </source>
</evidence>
<accession>A0A074W793</accession>
<feature type="region of interest" description="Disordered" evidence="5">
    <location>
        <begin position="1"/>
        <end position="35"/>
    </location>
</feature>
<keyword evidence="4 6" id="KW-0472">Membrane</keyword>
<evidence type="ECO:0000256" key="1">
    <source>
        <dbReference type="ARBA" id="ARBA00004167"/>
    </source>
</evidence>
<evidence type="ECO:0000313" key="8">
    <source>
        <dbReference type="Proteomes" id="UP000030672"/>
    </source>
</evidence>
<keyword evidence="2 6" id="KW-0812">Transmembrane</keyword>
<feature type="transmembrane region" description="Helical" evidence="6">
    <location>
        <begin position="40"/>
        <end position="62"/>
    </location>
</feature>
<sequence length="151" mass="16239">MSLLSSATSTPTTASSPTAAASSTATNDKESSSSTRYKDIGIGIGIGVSVPLISIAGVGLIWRRRRRHRHQNASVGLSRFTDSNQQTPLPFQEHGHEEYADNIDRRAAEARSYELDSLKNPAELIGSEPDTSNLNAYGSRPLRPSSIGKQD</sequence>
<dbReference type="GO" id="GO:0016020">
    <property type="term" value="C:membrane"/>
    <property type="evidence" value="ECO:0007669"/>
    <property type="project" value="UniProtKB-SubCell"/>
</dbReference>
<dbReference type="Proteomes" id="UP000030672">
    <property type="component" value="Unassembled WGS sequence"/>
</dbReference>
<name>A0A074W793_AURM1</name>
<dbReference type="RefSeq" id="XP_040875469.1">
    <property type="nucleotide sequence ID" value="XM_041025384.1"/>
</dbReference>
<proteinExistence type="predicted"/>
<dbReference type="GO" id="GO:0071944">
    <property type="term" value="C:cell periphery"/>
    <property type="evidence" value="ECO:0007669"/>
    <property type="project" value="UniProtKB-ARBA"/>
</dbReference>
<dbReference type="PANTHER" id="PTHR15549">
    <property type="entry name" value="PAIRED IMMUNOGLOBULIN-LIKE TYPE 2 RECEPTOR"/>
    <property type="match status" value="1"/>
</dbReference>
<feature type="region of interest" description="Disordered" evidence="5">
    <location>
        <begin position="121"/>
        <end position="151"/>
    </location>
</feature>
<keyword evidence="3 6" id="KW-1133">Transmembrane helix</keyword>
<feature type="compositionally biased region" description="Low complexity" evidence="5">
    <location>
        <begin position="1"/>
        <end position="26"/>
    </location>
</feature>
<dbReference type="GeneID" id="63918757"/>